<dbReference type="AlphaFoldDB" id="A0A218XRV1"/>
<dbReference type="EMBL" id="MTKT01001080">
    <property type="protein sequence ID" value="OWM86982.1"/>
    <property type="molecule type" value="Genomic_DNA"/>
</dbReference>
<name>A0A218XRV1_PUNGR</name>
<accession>A0A218XRV1</accession>
<sequence>MHLKQNKSLLKCSSPPSPITSHSWTDISGKPSVLTSIVANQALEKGQDHIRWSQVSSISKRKEHRASSVCAPEFRLVGARMRAPKCNAAWECPPSRGRATDAREKESPLPVYDRRSRAVGLSGSRGTGQRSGWDWAELGCYWAGEAGLGWTLVDGSDADGLGRRCWTGHRCWIRPPLGGWATLTHSREVWLALPPGWLCFTGGPLCPSGGYASDLPEADLAVGSIVCYSCWQLVSPLKRLLAVNALVSPLRLLLARRLLVTLPDRRLAMRDSSSGSAYVPSWTGEQSLP</sequence>
<feature type="region of interest" description="Disordered" evidence="1">
    <location>
        <begin position="1"/>
        <end position="26"/>
    </location>
</feature>
<gene>
    <name evidence="2" type="ORF">CDL15_Pgr016019</name>
</gene>
<dbReference type="Proteomes" id="UP000197138">
    <property type="component" value="Unassembled WGS sequence"/>
</dbReference>
<organism evidence="2 3">
    <name type="scientific">Punica granatum</name>
    <name type="common">Pomegranate</name>
    <dbReference type="NCBI Taxonomy" id="22663"/>
    <lineage>
        <taxon>Eukaryota</taxon>
        <taxon>Viridiplantae</taxon>
        <taxon>Streptophyta</taxon>
        <taxon>Embryophyta</taxon>
        <taxon>Tracheophyta</taxon>
        <taxon>Spermatophyta</taxon>
        <taxon>Magnoliopsida</taxon>
        <taxon>eudicotyledons</taxon>
        <taxon>Gunneridae</taxon>
        <taxon>Pentapetalae</taxon>
        <taxon>rosids</taxon>
        <taxon>malvids</taxon>
        <taxon>Myrtales</taxon>
        <taxon>Lythraceae</taxon>
        <taxon>Punica</taxon>
    </lineage>
</organism>
<evidence type="ECO:0000313" key="3">
    <source>
        <dbReference type="Proteomes" id="UP000197138"/>
    </source>
</evidence>
<protein>
    <submittedName>
        <fullName evidence="2">Uncharacterized protein</fullName>
    </submittedName>
</protein>
<reference evidence="3" key="1">
    <citation type="journal article" date="2017" name="Plant J.">
        <title>The pomegranate (Punica granatum L.) genome and the genomics of punicalagin biosynthesis.</title>
        <authorList>
            <person name="Qin G."/>
            <person name="Xu C."/>
            <person name="Ming R."/>
            <person name="Tang H."/>
            <person name="Guyot R."/>
            <person name="Kramer E.M."/>
            <person name="Hu Y."/>
            <person name="Yi X."/>
            <person name="Qi Y."/>
            <person name="Xu X."/>
            <person name="Gao Z."/>
            <person name="Pan H."/>
            <person name="Jian J."/>
            <person name="Tian Y."/>
            <person name="Yue Z."/>
            <person name="Xu Y."/>
        </authorList>
    </citation>
    <scope>NUCLEOTIDE SEQUENCE [LARGE SCALE GENOMIC DNA]</scope>
    <source>
        <strain evidence="3">cv. Dabenzi</strain>
    </source>
</reference>
<evidence type="ECO:0000313" key="2">
    <source>
        <dbReference type="EMBL" id="OWM86982.1"/>
    </source>
</evidence>
<evidence type="ECO:0000256" key="1">
    <source>
        <dbReference type="SAM" id="MobiDB-lite"/>
    </source>
</evidence>
<comment type="caution">
    <text evidence="2">The sequence shown here is derived from an EMBL/GenBank/DDBJ whole genome shotgun (WGS) entry which is preliminary data.</text>
</comment>
<proteinExistence type="predicted"/>